<dbReference type="AlphaFoldDB" id="A0A6J3LS87"/>
<name>A0A6J3LS87_9HYME</name>
<reference evidence="15" key="1">
    <citation type="submission" date="2025-08" db="UniProtKB">
        <authorList>
            <consortium name="RefSeq"/>
        </authorList>
    </citation>
    <scope>IDENTIFICATION</scope>
    <source>
        <tissue evidence="15">Muscle</tissue>
    </source>
</reference>
<evidence type="ECO:0000256" key="7">
    <source>
        <dbReference type="ARBA" id="ARBA00023053"/>
    </source>
</evidence>
<evidence type="ECO:0000256" key="6">
    <source>
        <dbReference type="ARBA" id="ARBA00022989"/>
    </source>
</evidence>
<feature type="transmembrane region" description="Helical" evidence="13">
    <location>
        <begin position="518"/>
        <end position="548"/>
    </location>
</feature>
<dbReference type="PANTHER" id="PTHR11690">
    <property type="entry name" value="AMILORIDE-SENSITIVE SODIUM CHANNEL-RELATED"/>
    <property type="match status" value="1"/>
</dbReference>
<evidence type="ECO:0000256" key="3">
    <source>
        <dbReference type="ARBA" id="ARBA00022448"/>
    </source>
</evidence>
<proteinExistence type="inferred from homology"/>
<evidence type="ECO:0000256" key="5">
    <source>
        <dbReference type="ARBA" id="ARBA00022692"/>
    </source>
</evidence>
<evidence type="ECO:0000256" key="4">
    <source>
        <dbReference type="ARBA" id="ARBA00022461"/>
    </source>
</evidence>
<dbReference type="Pfam" id="PF00858">
    <property type="entry name" value="ASC"/>
    <property type="match status" value="1"/>
</dbReference>
<protein>
    <submittedName>
        <fullName evidence="15">Sodium channel protein Nach-like isoform X1</fullName>
    </submittedName>
</protein>
<evidence type="ECO:0000256" key="9">
    <source>
        <dbReference type="ARBA" id="ARBA00023136"/>
    </source>
</evidence>
<dbReference type="GO" id="GO:0015280">
    <property type="term" value="F:ligand-gated sodium channel activity"/>
    <property type="evidence" value="ECO:0007669"/>
    <property type="project" value="TreeGrafter"/>
</dbReference>
<keyword evidence="9 13" id="KW-0472">Membrane</keyword>
<keyword evidence="14" id="KW-1185">Reference proteome</keyword>
<accession>A0A6J3LS87</accession>
<dbReference type="GeneID" id="117243523"/>
<dbReference type="Gene3D" id="2.60.470.10">
    <property type="entry name" value="Acid-sensing ion channels like domains"/>
    <property type="match status" value="1"/>
</dbReference>
<dbReference type="PROSITE" id="PS01206">
    <property type="entry name" value="ASC"/>
    <property type="match status" value="1"/>
</dbReference>
<evidence type="ECO:0000256" key="12">
    <source>
        <dbReference type="RuleBase" id="RU000679"/>
    </source>
</evidence>
<dbReference type="InterPro" id="IPR020903">
    <property type="entry name" value="ENaC_CS"/>
</dbReference>
<keyword evidence="11 12" id="KW-0407">Ion channel</keyword>
<evidence type="ECO:0000256" key="11">
    <source>
        <dbReference type="ARBA" id="ARBA00023303"/>
    </source>
</evidence>
<keyword evidence="5 12" id="KW-0812">Transmembrane</keyword>
<keyword evidence="3 12" id="KW-0813">Transport</keyword>
<comment type="similarity">
    <text evidence="2 12">Belongs to the amiloride-sensitive sodium channel (TC 1.A.6) family.</text>
</comment>
<dbReference type="Proteomes" id="UP000504631">
    <property type="component" value="Unplaced"/>
</dbReference>
<evidence type="ECO:0000256" key="1">
    <source>
        <dbReference type="ARBA" id="ARBA00004141"/>
    </source>
</evidence>
<dbReference type="RefSeq" id="XP_033366979.1">
    <property type="nucleotide sequence ID" value="XM_033511088.1"/>
</dbReference>
<evidence type="ECO:0000256" key="8">
    <source>
        <dbReference type="ARBA" id="ARBA00023065"/>
    </source>
</evidence>
<evidence type="ECO:0000256" key="13">
    <source>
        <dbReference type="SAM" id="Phobius"/>
    </source>
</evidence>
<keyword evidence="10 12" id="KW-0739">Sodium transport</keyword>
<keyword evidence="6 13" id="KW-1133">Transmembrane helix</keyword>
<sequence>MSKIFNNQNQNFLYLDTKHNDTILRQSIAKINVNVKSDLTKDVTESTKKEGKNPTPREVLTDYLESTSVHGLQYFGKTNIEVGVLGKILWAFTILTCFVCTCHSFEVHHLKRYTRLNARLVSGLSLMLMQFLRRYNENPTNTYIQTFDAPIFRAPFPAVTICPSIPIPLKKRLAILENSILPENVSRELALEMLNYGHLITHPYMNKEFKQMDKLKEFLDANKWSVARFVKTLINCEDMFELCWWSTERIDCTKSIKHSYSSYGLCCSFNYLLENYVGSQKGQPKPKPLSSADFGLWSGLKLVFNKEMFMITQDDMRSSTRVVNSNGMVVLIHHRMDYPGLNTNMYTLQVNHKLEIAIKPELIQKPAGLQHRNKEKQLVPVCIAEDQNTLEYFSVYRYSNCYANCRVKAMIQLCGCLPFIYDNIAEFYNISRCEIEHLPCIQRNTKLIGIVKDIQNENFTCSCRTPCENMNYDNSPNLISLTKASLPNTTDKGTAIKVYMYSQTFQMLLTLSAADETYLLASVGGIFSLFLGCSFLSVVEIVYFVYLYCRAIFAHKRHEVQTDHTTNEIFVNGRRRVY</sequence>
<keyword evidence="4 12" id="KW-0894">Sodium channel</keyword>
<comment type="subcellular location">
    <subcellularLocation>
        <location evidence="1">Membrane</location>
        <topology evidence="1">Multi-pass membrane protein</topology>
    </subcellularLocation>
</comment>
<evidence type="ECO:0000256" key="10">
    <source>
        <dbReference type="ARBA" id="ARBA00023201"/>
    </source>
</evidence>
<keyword evidence="8 12" id="KW-0406">Ion transport</keyword>
<dbReference type="KEGG" id="bvk:117243523"/>
<dbReference type="PRINTS" id="PR01078">
    <property type="entry name" value="AMINACHANNEL"/>
</dbReference>
<dbReference type="PANTHER" id="PTHR11690:SF237">
    <property type="entry name" value="PICKPOCKET 16-RELATED"/>
    <property type="match status" value="1"/>
</dbReference>
<evidence type="ECO:0000313" key="15">
    <source>
        <dbReference type="RefSeq" id="XP_033366979.1"/>
    </source>
</evidence>
<evidence type="ECO:0000256" key="2">
    <source>
        <dbReference type="ARBA" id="ARBA00007193"/>
    </source>
</evidence>
<dbReference type="InterPro" id="IPR001873">
    <property type="entry name" value="ENaC"/>
</dbReference>
<dbReference type="GO" id="GO:0005886">
    <property type="term" value="C:plasma membrane"/>
    <property type="evidence" value="ECO:0007669"/>
    <property type="project" value="TreeGrafter"/>
</dbReference>
<gene>
    <name evidence="15" type="primary">LOC117243523</name>
</gene>
<keyword evidence="7" id="KW-0915">Sodium</keyword>
<evidence type="ECO:0000313" key="14">
    <source>
        <dbReference type="Proteomes" id="UP000504631"/>
    </source>
</evidence>
<organism evidence="14 15">
    <name type="scientific">Bombus vosnesenskii</name>
    <dbReference type="NCBI Taxonomy" id="207650"/>
    <lineage>
        <taxon>Eukaryota</taxon>
        <taxon>Metazoa</taxon>
        <taxon>Ecdysozoa</taxon>
        <taxon>Arthropoda</taxon>
        <taxon>Hexapoda</taxon>
        <taxon>Insecta</taxon>
        <taxon>Pterygota</taxon>
        <taxon>Neoptera</taxon>
        <taxon>Endopterygota</taxon>
        <taxon>Hymenoptera</taxon>
        <taxon>Apocrita</taxon>
        <taxon>Aculeata</taxon>
        <taxon>Apoidea</taxon>
        <taxon>Anthophila</taxon>
        <taxon>Apidae</taxon>
        <taxon>Bombus</taxon>
        <taxon>Pyrobombus</taxon>
    </lineage>
</organism>
<dbReference type="Gene3D" id="1.10.287.770">
    <property type="entry name" value="YojJ-like"/>
    <property type="match status" value="1"/>
</dbReference>